<dbReference type="Gene3D" id="3.60.21.10">
    <property type="match status" value="1"/>
</dbReference>
<gene>
    <name evidence="5" type="ORF">ESZ54_07515</name>
</gene>
<dbReference type="GO" id="GO:0030288">
    <property type="term" value="C:outer membrane-bounded periplasmic space"/>
    <property type="evidence" value="ECO:0007669"/>
    <property type="project" value="TreeGrafter"/>
</dbReference>
<dbReference type="EMBL" id="SDGV01000017">
    <property type="protein sequence ID" value="THB60809.1"/>
    <property type="molecule type" value="Genomic_DNA"/>
</dbReference>
<dbReference type="Pfam" id="PF02872">
    <property type="entry name" value="5_nucleotid_C"/>
    <property type="match status" value="1"/>
</dbReference>
<dbReference type="GO" id="GO:0000166">
    <property type="term" value="F:nucleotide binding"/>
    <property type="evidence" value="ECO:0007669"/>
    <property type="project" value="UniProtKB-KW"/>
</dbReference>
<accession>A0A4V3TUZ1</accession>
<protein>
    <submittedName>
        <fullName evidence="5">Bifunctional metallophosphatase/5'-nucleotidase</fullName>
    </submittedName>
</protein>
<evidence type="ECO:0000313" key="6">
    <source>
        <dbReference type="Proteomes" id="UP000310506"/>
    </source>
</evidence>
<dbReference type="SUPFAM" id="SSF55816">
    <property type="entry name" value="5'-nucleotidase (syn. UDP-sugar hydrolase), C-terminal domain"/>
    <property type="match status" value="1"/>
</dbReference>
<keyword evidence="2" id="KW-0378">Hydrolase</keyword>
<dbReference type="InterPro" id="IPR008334">
    <property type="entry name" value="5'-Nucleotdase_C"/>
</dbReference>
<dbReference type="PANTHER" id="PTHR11575">
    <property type="entry name" value="5'-NUCLEOTIDASE-RELATED"/>
    <property type="match status" value="1"/>
</dbReference>
<dbReference type="Gene3D" id="3.90.780.10">
    <property type="entry name" value="5'-Nucleotidase, C-terminal domain"/>
    <property type="match status" value="1"/>
</dbReference>
<dbReference type="AlphaFoldDB" id="A0A4V3TUZ1"/>
<evidence type="ECO:0000256" key="1">
    <source>
        <dbReference type="ARBA" id="ARBA00022729"/>
    </source>
</evidence>
<feature type="domain" description="Calcineurin-like phosphoesterase" evidence="3">
    <location>
        <begin position="3"/>
        <end position="225"/>
    </location>
</feature>
<evidence type="ECO:0000313" key="5">
    <source>
        <dbReference type="EMBL" id="THB60809.1"/>
    </source>
</evidence>
<reference evidence="5 6" key="1">
    <citation type="submission" date="2019-01" db="EMBL/GenBank/DDBJ databases">
        <title>Vagococcus silagei sp. nov. isolated from brewer's grain.</title>
        <authorList>
            <person name="Guu J.-R."/>
        </authorList>
    </citation>
    <scope>NUCLEOTIDE SEQUENCE [LARGE SCALE GENOMIC DNA]</scope>
    <source>
        <strain evidence="5 6">2B-2</strain>
    </source>
</reference>
<dbReference type="PANTHER" id="PTHR11575:SF6">
    <property type="entry name" value="2',3'-CYCLIC-NUCLEOTIDE 2'-PHOSPHODIESTERASE_3'-NUCLEOTIDASE"/>
    <property type="match status" value="1"/>
</dbReference>
<evidence type="ECO:0000259" key="4">
    <source>
        <dbReference type="Pfam" id="PF02872"/>
    </source>
</evidence>
<dbReference type="Pfam" id="PF00149">
    <property type="entry name" value="Metallophos"/>
    <property type="match status" value="1"/>
</dbReference>
<sequence length="500" mass="56205">MKLKIYYTSDVHGYLFPTDYSNDSVQPLGLLSASEQYQRDDNTLVIDGGDMFQGSPFVNYFQKKDGRATGIIETINKIGYDVVTLGNHDFNHGFERLESEVRDLNPTVTCVNVLDKEGKMLFPEIIKEMPNGLKVGIVGITTEYINVWEKPENIASIQIVDPFPEAKAALERIKDQVDIAICLYHGGFEIDIESKELVSKTKENIGYRLARDLDFDLLLTGHQHQTIPGQLLAGTYIVQPTNMARNFYEIELETTGDGVSVTSEMLHPTGEFDQEKFADLIAMNGEVNEYLDQKIGSLPQNIEKISHLELALKGNDWIRMIASVEKEATQADIAVVSSFNALYPMAQELSIRDVLVNYPYENILCKVKLTGTQLKEVMEKTATYFVKEAGQVAINPSWISPKLEHYNYDFYFGLDYAFDLNQAEGSRVTKMMLHGKEVAATDEVTIALNDYRASAGGEYTTYNHALESDNMGVDIQQLVIDAISNDTLPEEMIDFKLTII</sequence>
<dbReference type="GO" id="GO:0009166">
    <property type="term" value="P:nucleotide catabolic process"/>
    <property type="evidence" value="ECO:0007669"/>
    <property type="project" value="InterPro"/>
</dbReference>
<organism evidence="5 6">
    <name type="scientific">Vagococcus silagei</name>
    <dbReference type="NCBI Taxonomy" id="2508885"/>
    <lineage>
        <taxon>Bacteria</taxon>
        <taxon>Bacillati</taxon>
        <taxon>Bacillota</taxon>
        <taxon>Bacilli</taxon>
        <taxon>Lactobacillales</taxon>
        <taxon>Enterococcaceae</taxon>
        <taxon>Vagococcus</taxon>
    </lineage>
</organism>
<proteinExistence type="inferred from homology"/>
<keyword evidence="2" id="KW-0547">Nucleotide-binding</keyword>
<dbReference type="Proteomes" id="UP000310506">
    <property type="component" value="Unassembled WGS sequence"/>
</dbReference>
<comment type="caution">
    <text evidence="5">The sequence shown here is derived from an EMBL/GenBank/DDBJ whole genome shotgun (WGS) entry which is preliminary data.</text>
</comment>
<dbReference type="OrthoDB" id="9801679at2"/>
<dbReference type="InterPro" id="IPR006179">
    <property type="entry name" value="5_nucleotidase/apyrase"/>
</dbReference>
<dbReference type="GO" id="GO:0016787">
    <property type="term" value="F:hydrolase activity"/>
    <property type="evidence" value="ECO:0007669"/>
    <property type="project" value="UniProtKB-KW"/>
</dbReference>
<evidence type="ECO:0000256" key="2">
    <source>
        <dbReference type="RuleBase" id="RU362119"/>
    </source>
</evidence>
<dbReference type="PRINTS" id="PR01607">
    <property type="entry name" value="APYRASEFAMLY"/>
</dbReference>
<keyword evidence="6" id="KW-1185">Reference proteome</keyword>
<dbReference type="InterPro" id="IPR029052">
    <property type="entry name" value="Metallo-depent_PP-like"/>
</dbReference>
<dbReference type="InterPro" id="IPR036907">
    <property type="entry name" value="5'-Nucleotdase_C_sf"/>
</dbReference>
<dbReference type="RefSeq" id="WP_136137056.1">
    <property type="nucleotide sequence ID" value="NZ_SDGV01000017.1"/>
</dbReference>
<feature type="domain" description="5'-Nucleotidase C-terminal" evidence="4">
    <location>
        <begin position="318"/>
        <end position="462"/>
    </location>
</feature>
<keyword evidence="1" id="KW-0732">Signal</keyword>
<name>A0A4V3TUZ1_9ENTE</name>
<evidence type="ECO:0000259" key="3">
    <source>
        <dbReference type="Pfam" id="PF00149"/>
    </source>
</evidence>
<comment type="similarity">
    <text evidence="2">Belongs to the 5'-nucleotidase family.</text>
</comment>
<dbReference type="InterPro" id="IPR004843">
    <property type="entry name" value="Calcineurin-like_PHP"/>
</dbReference>
<dbReference type="SUPFAM" id="SSF56300">
    <property type="entry name" value="Metallo-dependent phosphatases"/>
    <property type="match status" value="1"/>
</dbReference>